<proteinExistence type="predicted"/>
<evidence type="ECO:0000259" key="1">
    <source>
        <dbReference type="Pfam" id="PF07179"/>
    </source>
</evidence>
<dbReference type="InterPro" id="IPR027945">
    <property type="entry name" value="SseB_C"/>
</dbReference>
<dbReference type="Pfam" id="PF14581">
    <property type="entry name" value="SseB_C"/>
    <property type="match status" value="1"/>
</dbReference>
<reference evidence="3 4" key="1">
    <citation type="submission" date="2023-03" db="EMBL/GenBank/DDBJ databases">
        <title>Bacillus Genome Sequencing.</title>
        <authorList>
            <person name="Dunlap C."/>
        </authorList>
    </citation>
    <scope>NUCLEOTIDE SEQUENCE [LARGE SCALE GENOMIC DNA]</scope>
    <source>
        <strain evidence="3 4">NRS-52</strain>
    </source>
</reference>
<sequence>MEFEPQNKLEEQLVMAAQYPIAREDFYRELLESEVYTIQVGMQARDHQHQTLVSGDRINLINVQYNGTDYVPIFTSLLRLQQFIKEEAQFISMKAKDFFDLTRGTAVLLNPGSSYGKEFLPGEIASLLDGSMFQQVASRELTKDTQMLIGQAAIQPTELLEALSGLFKTMKNVTSAYHAHYFNPDTDESPHTLIAIEFTVDDREALMQQAGRIAGSVQVPNPPVDFIELSEDSGVYDYFKSIEPFYQKKKFKLF</sequence>
<evidence type="ECO:0000313" key="4">
    <source>
        <dbReference type="Proteomes" id="UP001343257"/>
    </source>
</evidence>
<comment type="caution">
    <text evidence="3">The sequence shown here is derived from an EMBL/GenBank/DDBJ whole genome shotgun (WGS) entry which is preliminary data.</text>
</comment>
<dbReference type="InterPro" id="IPR009839">
    <property type="entry name" value="SseB_N"/>
</dbReference>
<protein>
    <submittedName>
        <fullName evidence="3">Enhanced serine sensitivity protein SseB C-terminal domain-containing protein</fullName>
    </submittedName>
</protein>
<name>A0ABU6PR18_9BACL</name>
<keyword evidence="4" id="KW-1185">Reference proteome</keyword>
<feature type="domain" description="SseB protein N-terminal" evidence="1">
    <location>
        <begin position="9"/>
        <end position="125"/>
    </location>
</feature>
<dbReference type="EMBL" id="JARTLD010000023">
    <property type="protein sequence ID" value="MED5017311.1"/>
    <property type="molecule type" value="Genomic_DNA"/>
</dbReference>
<feature type="domain" description="SseB protein C-terminal" evidence="2">
    <location>
        <begin position="142"/>
        <end position="248"/>
    </location>
</feature>
<evidence type="ECO:0000313" key="3">
    <source>
        <dbReference type="EMBL" id="MED5017311.1"/>
    </source>
</evidence>
<evidence type="ECO:0000259" key="2">
    <source>
        <dbReference type="Pfam" id="PF14581"/>
    </source>
</evidence>
<dbReference type="Pfam" id="PF07179">
    <property type="entry name" value="SseB"/>
    <property type="match status" value="1"/>
</dbReference>
<dbReference type="RefSeq" id="WP_328276917.1">
    <property type="nucleotide sequence ID" value="NZ_JARTLD010000023.1"/>
</dbReference>
<accession>A0ABU6PR18</accession>
<organism evidence="3 4">
    <name type="scientific">Paenibacillus chibensis</name>
    <dbReference type="NCBI Taxonomy" id="59846"/>
    <lineage>
        <taxon>Bacteria</taxon>
        <taxon>Bacillati</taxon>
        <taxon>Bacillota</taxon>
        <taxon>Bacilli</taxon>
        <taxon>Bacillales</taxon>
        <taxon>Paenibacillaceae</taxon>
        <taxon>Paenibacillus</taxon>
    </lineage>
</organism>
<dbReference type="Proteomes" id="UP001343257">
    <property type="component" value="Unassembled WGS sequence"/>
</dbReference>
<gene>
    <name evidence="3" type="ORF">P9847_08310</name>
</gene>